<dbReference type="RefSeq" id="WP_259094253.1">
    <property type="nucleotide sequence ID" value="NZ_CP130454.1"/>
</dbReference>
<gene>
    <name evidence="1" type="ORF">M2350_000856</name>
</gene>
<keyword evidence="2" id="KW-1185">Reference proteome</keyword>
<dbReference type="Proteomes" id="UP001204798">
    <property type="component" value="Unassembled WGS sequence"/>
</dbReference>
<accession>A0ABT2EL83</accession>
<protein>
    <submittedName>
        <fullName evidence="1">Uncharacterized protein</fullName>
    </submittedName>
</protein>
<organism evidence="1 2">
    <name type="scientific">Candidatus Fervidibacter sacchari</name>
    <dbReference type="NCBI Taxonomy" id="1448929"/>
    <lineage>
        <taxon>Bacteria</taxon>
        <taxon>Candidatus Fervidibacterota</taxon>
        <taxon>Candidatus Fervidibacter</taxon>
    </lineage>
</organism>
<proteinExistence type="predicted"/>
<dbReference type="EMBL" id="JANUCP010000001">
    <property type="protein sequence ID" value="MCS3918459.1"/>
    <property type="molecule type" value="Genomic_DNA"/>
</dbReference>
<name>A0ABT2EL83_9BACT</name>
<evidence type="ECO:0000313" key="1">
    <source>
        <dbReference type="EMBL" id="MCS3918459.1"/>
    </source>
</evidence>
<sequence>MRRETFDRQESFLSVRWRARVGPKSHHRRARLALSRLCSERLPEGQKKVVTVKAKTNPEAQTTLILDGFAFSFSSAGDNASLPVWWAQPLNTQSSYPFKRPSPARGDATTSRSQITKNLAAFVGRNQ</sequence>
<reference evidence="1 2" key="1">
    <citation type="submission" date="2022-08" db="EMBL/GenBank/DDBJ databases">
        <title>Bacterial and archaeal communities from various locations to study Microbial Dark Matter (Phase II).</title>
        <authorList>
            <person name="Stepanauskas R."/>
        </authorList>
    </citation>
    <scope>NUCLEOTIDE SEQUENCE [LARGE SCALE GENOMIC DNA]</scope>
    <source>
        <strain evidence="1 2">PD1</strain>
    </source>
</reference>
<evidence type="ECO:0000313" key="2">
    <source>
        <dbReference type="Proteomes" id="UP001204798"/>
    </source>
</evidence>
<comment type="caution">
    <text evidence="1">The sequence shown here is derived from an EMBL/GenBank/DDBJ whole genome shotgun (WGS) entry which is preliminary data.</text>
</comment>